<dbReference type="EMBL" id="JAQQWI010000015">
    <property type="protein sequence ID" value="KAK8012764.1"/>
    <property type="molecule type" value="Genomic_DNA"/>
</dbReference>
<evidence type="ECO:0000313" key="2">
    <source>
        <dbReference type="Proteomes" id="UP001396898"/>
    </source>
</evidence>
<dbReference type="Pfam" id="PF05704">
    <property type="entry name" value="Caps_synth"/>
    <property type="match status" value="1"/>
</dbReference>
<sequence length="407" mass="45833">MTLSSPYPMPAGLSPIPEEQLDLRPDAQVDHDLLHPRPVSDEKNVWLFWDTGFAQMHGYAQRNVRTWHRRFSRQGWVVRVLDRVPGSPLNVENFLDVADPTVFPRAFRDGTLAGAYGAQHTSDLVRWPLLLRHGGVYVDVGLMPIGDLDRLWSETVGDPASPLEVLTFAMDGRHLTNYFLASGRDNALFLRCHRLLLELWAADGGKTTTDGMRDSPLLRDIPQLRTTTGFEEGGRTYSPAEVSDMLADYIIQGQAALLVMGLVDDEDGWDGPRYVREHVWASEYMESSQLVNQLTAWNGAKAFELMSLPVPCEGEAESPEQQQAREIVEGCLQRSFAFKLAHGIIIRVLGPTLGSLWRANEGSDDVPGTYAHWLRYGMLHWRQKSLPERCGFNLDEPFKRGPLLREA</sequence>
<dbReference type="Proteomes" id="UP001396898">
    <property type="component" value="Unassembled WGS sequence"/>
</dbReference>
<reference evidence="1 2" key="1">
    <citation type="submission" date="2023-01" db="EMBL/GenBank/DDBJ databases">
        <title>Analysis of 21 Apiospora genomes using comparative genomics revels a genus with tremendous synthesis potential of carbohydrate active enzymes and secondary metabolites.</title>
        <authorList>
            <person name="Sorensen T."/>
        </authorList>
    </citation>
    <scope>NUCLEOTIDE SEQUENCE [LARGE SCALE GENOMIC DNA]</scope>
    <source>
        <strain evidence="1 2">CBS 20057</strain>
    </source>
</reference>
<protein>
    <recommendedName>
        <fullName evidence="3">Capsule polysaccharide biosynthesis protein</fullName>
    </recommendedName>
</protein>
<name>A0ABR1RHK1_9PEZI</name>
<organism evidence="1 2">
    <name type="scientific">Apiospora marii</name>
    <dbReference type="NCBI Taxonomy" id="335849"/>
    <lineage>
        <taxon>Eukaryota</taxon>
        <taxon>Fungi</taxon>
        <taxon>Dikarya</taxon>
        <taxon>Ascomycota</taxon>
        <taxon>Pezizomycotina</taxon>
        <taxon>Sordariomycetes</taxon>
        <taxon>Xylariomycetidae</taxon>
        <taxon>Amphisphaeriales</taxon>
        <taxon>Apiosporaceae</taxon>
        <taxon>Apiospora</taxon>
    </lineage>
</organism>
<accession>A0ABR1RHK1</accession>
<dbReference type="SUPFAM" id="SSF53448">
    <property type="entry name" value="Nucleotide-diphospho-sugar transferases"/>
    <property type="match status" value="1"/>
</dbReference>
<dbReference type="Gene3D" id="3.90.550.20">
    <property type="match status" value="1"/>
</dbReference>
<keyword evidence="2" id="KW-1185">Reference proteome</keyword>
<gene>
    <name evidence="1" type="ORF">PG991_010139</name>
</gene>
<comment type="caution">
    <text evidence="1">The sequence shown here is derived from an EMBL/GenBank/DDBJ whole genome shotgun (WGS) entry which is preliminary data.</text>
</comment>
<dbReference type="InterPro" id="IPR008441">
    <property type="entry name" value="AfumC-like_glycosyl_Trfase"/>
</dbReference>
<evidence type="ECO:0008006" key="3">
    <source>
        <dbReference type="Google" id="ProtNLM"/>
    </source>
</evidence>
<proteinExistence type="predicted"/>
<dbReference type="InterPro" id="IPR029044">
    <property type="entry name" value="Nucleotide-diphossugar_trans"/>
</dbReference>
<evidence type="ECO:0000313" key="1">
    <source>
        <dbReference type="EMBL" id="KAK8012764.1"/>
    </source>
</evidence>